<dbReference type="InterPro" id="IPR002347">
    <property type="entry name" value="SDR_fam"/>
</dbReference>
<sequence length="290" mass="31828">MADTRKTVLITGAGVGGIGGSLAKEFHLKGYRVFATARNLTTVQELADKYSIETLSLDVTSTESVRAAAEEISRRVGGKLDVLVNNAGLGIVTPATDLLIETVVKSMFEVNVFGVMRMVQEFAGLLIAAEGTIVNIGSVAAVLPYAFGSAYNATKGALHSYSDTLRVEMKPFNVKVMVIVTGGVKTNIARHGTTLRPGSIYMPILDFFHKRVTDSQNGAMDRDAYARSVVAQVTKPDWRKPAWFWEGNKVTIVWLMRTFLWSTAFDFRMMRVFGLFKLKSIVTAEKSKKD</sequence>
<dbReference type="Proteomes" id="UP000246991">
    <property type="component" value="Unassembled WGS sequence"/>
</dbReference>
<evidence type="ECO:0000256" key="2">
    <source>
        <dbReference type="ARBA" id="ARBA00022857"/>
    </source>
</evidence>
<keyword evidence="6" id="KW-1185">Reference proteome</keyword>
<dbReference type="FunFam" id="3.40.50.720:FF:000261">
    <property type="entry name" value="NADPH-dependent 1-acyldihydroxyacetone phosphate reductase"/>
    <property type="match status" value="1"/>
</dbReference>
<evidence type="ECO:0000313" key="5">
    <source>
        <dbReference type="EMBL" id="PWW79855.1"/>
    </source>
</evidence>
<evidence type="ECO:0000256" key="1">
    <source>
        <dbReference type="ARBA" id="ARBA00006484"/>
    </source>
</evidence>
<dbReference type="GO" id="GO:0005783">
    <property type="term" value="C:endoplasmic reticulum"/>
    <property type="evidence" value="ECO:0007669"/>
    <property type="project" value="TreeGrafter"/>
</dbReference>
<protein>
    <submittedName>
        <fullName evidence="5">NAD(P)-binding protein</fullName>
    </submittedName>
</protein>
<evidence type="ECO:0000256" key="4">
    <source>
        <dbReference type="RuleBase" id="RU000363"/>
    </source>
</evidence>
<gene>
    <name evidence="5" type="ORF">C7212DRAFT_305533</name>
</gene>
<dbReference type="Gene3D" id="3.40.50.720">
    <property type="entry name" value="NAD(P)-binding Rossmann-like Domain"/>
    <property type="match status" value="1"/>
</dbReference>
<dbReference type="AlphaFoldDB" id="A0A317SZJ5"/>
<dbReference type="SUPFAM" id="SSF51735">
    <property type="entry name" value="NAD(P)-binding Rossmann-fold domains"/>
    <property type="match status" value="1"/>
</dbReference>
<dbReference type="PRINTS" id="PR00081">
    <property type="entry name" value="GDHRDH"/>
</dbReference>
<dbReference type="GO" id="GO:0004806">
    <property type="term" value="F:triacylglycerol lipase activity"/>
    <property type="evidence" value="ECO:0007669"/>
    <property type="project" value="TreeGrafter"/>
</dbReference>
<dbReference type="PRINTS" id="PR00080">
    <property type="entry name" value="SDRFAMILY"/>
</dbReference>
<dbReference type="GO" id="GO:0019433">
    <property type="term" value="P:triglyceride catabolic process"/>
    <property type="evidence" value="ECO:0007669"/>
    <property type="project" value="TreeGrafter"/>
</dbReference>
<dbReference type="PANTHER" id="PTHR44169">
    <property type="entry name" value="NADPH-DEPENDENT 1-ACYLDIHYDROXYACETONE PHOSPHATE REDUCTASE"/>
    <property type="match status" value="1"/>
</dbReference>
<accession>A0A317SZJ5</accession>
<dbReference type="PANTHER" id="PTHR44169:SF6">
    <property type="entry name" value="NADPH-DEPENDENT 1-ACYLDIHYDROXYACETONE PHOSPHATE REDUCTASE"/>
    <property type="match status" value="1"/>
</dbReference>
<comment type="similarity">
    <text evidence="1 4">Belongs to the short-chain dehydrogenases/reductases (SDR) family.</text>
</comment>
<dbReference type="PROSITE" id="PS00061">
    <property type="entry name" value="ADH_SHORT"/>
    <property type="match status" value="1"/>
</dbReference>
<dbReference type="GO" id="GO:0005811">
    <property type="term" value="C:lipid droplet"/>
    <property type="evidence" value="ECO:0007669"/>
    <property type="project" value="TreeGrafter"/>
</dbReference>
<name>A0A317SZJ5_9PEZI</name>
<comment type="caution">
    <text evidence="5">The sequence shown here is derived from an EMBL/GenBank/DDBJ whole genome shotgun (WGS) entry which is preliminary data.</text>
</comment>
<keyword evidence="2" id="KW-0521">NADP</keyword>
<dbReference type="InterPro" id="IPR020904">
    <property type="entry name" value="Sc_DH/Rdtase_CS"/>
</dbReference>
<dbReference type="EMBL" id="PYWC01000006">
    <property type="protein sequence ID" value="PWW79855.1"/>
    <property type="molecule type" value="Genomic_DNA"/>
</dbReference>
<evidence type="ECO:0000256" key="3">
    <source>
        <dbReference type="ARBA" id="ARBA00023002"/>
    </source>
</evidence>
<dbReference type="GO" id="GO:0000140">
    <property type="term" value="F:acylglycerone-phosphate reductase (NADP+) activity"/>
    <property type="evidence" value="ECO:0007669"/>
    <property type="project" value="TreeGrafter"/>
</dbReference>
<evidence type="ECO:0000313" key="6">
    <source>
        <dbReference type="Proteomes" id="UP000246991"/>
    </source>
</evidence>
<proteinExistence type="inferred from homology"/>
<dbReference type="CDD" id="cd05374">
    <property type="entry name" value="17beta-HSD-like_SDR_c"/>
    <property type="match status" value="1"/>
</dbReference>
<dbReference type="GO" id="GO:0006654">
    <property type="term" value="P:phosphatidic acid biosynthetic process"/>
    <property type="evidence" value="ECO:0007669"/>
    <property type="project" value="TreeGrafter"/>
</dbReference>
<organism evidence="5 6">
    <name type="scientific">Tuber magnatum</name>
    <name type="common">white Piedmont truffle</name>
    <dbReference type="NCBI Taxonomy" id="42249"/>
    <lineage>
        <taxon>Eukaryota</taxon>
        <taxon>Fungi</taxon>
        <taxon>Dikarya</taxon>
        <taxon>Ascomycota</taxon>
        <taxon>Pezizomycotina</taxon>
        <taxon>Pezizomycetes</taxon>
        <taxon>Pezizales</taxon>
        <taxon>Tuberaceae</taxon>
        <taxon>Tuber</taxon>
    </lineage>
</organism>
<keyword evidence="3" id="KW-0560">Oxidoreductase</keyword>
<dbReference type="OrthoDB" id="2102561at2759"/>
<dbReference type="Pfam" id="PF00106">
    <property type="entry name" value="adh_short"/>
    <property type="match status" value="1"/>
</dbReference>
<dbReference type="InterPro" id="IPR036291">
    <property type="entry name" value="NAD(P)-bd_dom_sf"/>
</dbReference>
<reference evidence="5 6" key="1">
    <citation type="submission" date="2018-03" db="EMBL/GenBank/DDBJ databases">
        <title>Genomes of Pezizomycetes fungi and the evolution of truffles.</title>
        <authorList>
            <person name="Murat C."/>
            <person name="Payen T."/>
            <person name="Noel B."/>
            <person name="Kuo A."/>
            <person name="Martin F.M."/>
        </authorList>
    </citation>
    <scope>NUCLEOTIDE SEQUENCE [LARGE SCALE GENOMIC DNA]</scope>
    <source>
        <strain evidence="5">091103-1</strain>
    </source>
</reference>
<dbReference type="STRING" id="42249.A0A317SZJ5"/>